<organism evidence="1 2">
    <name type="scientific">Pseudaquabacterium pictum</name>
    <dbReference type="NCBI Taxonomy" id="2315236"/>
    <lineage>
        <taxon>Bacteria</taxon>
        <taxon>Pseudomonadati</taxon>
        <taxon>Pseudomonadota</taxon>
        <taxon>Betaproteobacteria</taxon>
        <taxon>Burkholderiales</taxon>
        <taxon>Sphaerotilaceae</taxon>
        <taxon>Pseudaquabacterium</taxon>
    </lineage>
</organism>
<proteinExistence type="predicted"/>
<evidence type="ECO:0000313" key="1">
    <source>
        <dbReference type="EMBL" id="GCL61023.1"/>
    </source>
</evidence>
<evidence type="ECO:0000313" key="2">
    <source>
        <dbReference type="Proteomes" id="UP000301751"/>
    </source>
</evidence>
<accession>A0A480AHY0</accession>
<dbReference type="EMBL" id="BJCL01000001">
    <property type="protein sequence ID" value="GCL61023.1"/>
    <property type="molecule type" value="Genomic_DNA"/>
</dbReference>
<gene>
    <name evidence="1" type="ORF">AQPW35_01040</name>
</gene>
<sequence>MAKQSSRSARDGGQFLALPHVVLQSPGWAQAGHTARSLLIDIACQYTGRNNGRLVATLDHLSRQGWKSPAVIGQARQELIACGLLAEVRKGGFPNRAAWHALTWLALDQSDGLDFSPRSYETLHRRAYMRPVPYVRPSRVKSAQPATRHVAEALATATRQVAEPSIPDMRCVAVGG</sequence>
<reference evidence="2" key="1">
    <citation type="submission" date="2019-03" db="EMBL/GenBank/DDBJ databases">
        <title>Aquabacterium pictum sp.nov., the first bacteriochlorophyll a-containing freshwater bacterium in the genus Aquabacterium of the class Betaproteobacteria.</title>
        <authorList>
            <person name="Hirose S."/>
            <person name="Tank M."/>
            <person name="Hara E."/>
            <person name="Tamaki H."/>
            <person name="Takaichi S."/>
            <person name="Haruta S."/>
            <person name="Hanada S."/>
        </authorList>
    </citation>
    <scope>NUCLEOTIDE SEQUENCE [LARGE SCALE GENOMIC DNA]</scope>
    <source>
        <strain evidence="2">W35</strain>
    </source>
</reference>
<dbReference type="AlphaFoldDB" id="A0A480AHY0"/>
<comment type="caution">
    <text evidence="1">The sequence shown here is derived from an EMBL/GenBank/DDBJ whole genome shotgun (WGS) entry which is preliminary data.</text>
</comment>
<dbReference type="Proteomes" id="UP000301751">
    <property type="component" value="Unassembled WGS sequence"/>
</dbReference>
<keyword evidence="2" id="KW-1185">Reference proteome</keyword>
<protein>
    <submittedName>
        <fullName evidence="1">Uncharacterized protein</fullName>
    </submittedName>
</protein>
<name>A0A480AHY0_9BURK</name>